<accession>A0AAD4WSJ8</accession>
<reference evidence="1 2" key="1">
    <citation type="journal article" date="2022" name="G3 (Bethesda)">
        <title>Whole-genome sequence and methylome profiling of the almond [Prunus dulcis (Mill.) D.A. Webb] cultivar 'Nonpareil'.</title>
        <authorList>
            <person name="D'Amico-Willman K.M."/>
            <person name="Ouma W.Z."/>
            <person name="Meulia T."/>
            <person name="Sideli G.M."/>
            <person name="Gradziel T.M."/>
            <person name="Fresnedo-Ramirez J."/>
        </authorList>
    </citation>
    <scope>NUCLEOTIDE SEQUENCE [LARGE SCALE GENOMIC DNA]</scope>
    <source>
        <strain evidence="1">Clone GOH B32 T37-40</strain>
    </source>
</reference>
<dbReference type="AlphaFoldDB" id="A0AAD4WSJ8"/>
<comment type="caution">
    <text evidence="1">The sequence shown here is derived from an EMBL/GenBank/DDBJ whole genome shotgun (WGS) entry which is preliminary data.</text>
</comment>
<dbReference type="EMBL" id="JAJFAZ020000001">
    <property type="protein sequence ID" value="KAI5348779.1"/>
    <property type="molecule type" value="Genomic_DNA"/>
</dbReference>
<dbReference type="Proteomes" id="UP001054821">
    <property type="component" value="Chromosome 1"/>
</dbReference>
<name>A0AAD4WSJ8_PRUDU</name>
<protein>
    <submittedName>
        <fullName evidence="1">Uncharacterized protein</fullName>
    </submittedName>
</protein>
<keyword evidence="2" id="KW-1185">Reference proteome</keyword>
<gene>
    <name evidence="1" type="ORF">L3X38_001666</name>
</gene>
<sequence length="69" mass="7435">MLRGNGSEVFGQSIGIVSFCPAHGREGLWMGITVAQALSLSFICIDWEKEVKKALDRVYDAMAVADASS</sequence>
<organism evidence="1 2">
    <name type="scientific">Prunus dulcis</name>
    <name type="common">Almond</name>
    <name type="synonym">Amygdalus dulcis</name>
    <dbReference type="NCBI Taxonomy" id="3755"/>
    <lineage>
        <taxon>Eukaryota</taxon>
        <taxon>Viridiplantae</taxon>
        <taxon>Streptophyta</taxon>
        <taxon>Embryophyta</taxon>
        <taxon>Tracheophyta</taxon>
        <taxon>Spermatophyta</taxon>
        <taxon>Magnoliopsida</taxon>
        <taxon>eudicotyledons</taxon>
        <taxon>Gunneridae</taxon>
        <taxon>Pentapetalae</taxon>
        <taxon>rosids</taxon>
        <taxon>fabids</taxon>
        <taxon>Rosales</taxon>
        <taxon>Rosaceae</taxon>
        <taxon>Amygdaloideae</taxon>
        <taxon>Amygdaleae</taxon>
        <taxon>Prunus</taxon>
    </lineage>
</organism>
<proteinExistence type="predicted"/>
<evidence type="ECO:0000313" key="1">
    <source>
        <dbReference type="EMBL" id="KAI5348779.1"/>
    </source>
</evidence>
<evidence type="ECO:0000313" key="2">
    <source>
        <dbReference type="Proteomes" id="UP001054821"/>
    </source>
</evidence>